<reference evidence="1" key="1">
    <citation type="submission" date="2019-08" db="EMBL/GenBank/DDBJ databases">
        <authorList>
            <person name="Kucharzyk K."/>
            <person name="Murdoch R.W."/>
            <person name="Higgins S."/>
            <person name="Loffler F."/>
        </authorList>
    </citation>
    <scope>NUCLEOTIDE SEQUENCE</scope>
</reference>
<dbReference type="NCBIfam" id="TIGR04223">
    <property type="entry name" value="quorum_AgrD"/>
    <property type="match status" value="1"/>
</dbReference>
<dbReference type="InterPro" id="IPR009229">
    <property type="entry name" value="AgrD"/>
</dbReference>
<organism evidence="1">
    <name type="scientific">bioreactor metagenome</name>
    <dbReference type="NCBI Taxonomy" id="1076179"/>
    <lineage>
        <taxon>unclassified sequences</taxon>
        <taxon>metagenomes</taxon>
        <taxon>ecological metagenomes</taxon>
    </lineage>
</organism>
<gene>
    <name evidence="1" type="ORF">SDC9_166909</name>
</gene>
<name>A0A645FYB1_9ZZZZ</name>
<evidence type="ECO:0000313" key="1">
    <source>
        <dbReference type="EMBL" id="MPN19538.1"/>
    </source>
</evidence>
<protein>
    <recommendedName>
        <fullName evidence="2">Cyclic lactone autoinducer peptide</fullName>
    </recommendedName>
</protein>
<comment type="caution">
    <text evidence="1">The sequence shown here is derived from an EMBL/GenBank/DDBJ whole genome shotgun (WGS) entry which is preliminary data.</text>
</comment>
<sequence>MKKDSFKNKILKNVAKVAHHEAVKDANTACWMIHHQEKAPVNIKKLRKF</sequence>
<evidence type="ECO:0008006" key="2">
    <source>
        <dbReference type="Google" id="ProtNLM"/>
    </source>
</evidence>
<proteinExistence type="predicted"/>
<accession>A0A645FYB1</accession>
<dbReference type="EMBL" id="VSSQ01067113">
    <property type="protein sequence ID" value="MPN19538.1"/>
    <property type="molecule type" value="Genomic_DNA"/>
</dbReference>
<dbReference type="AlphaFoldDB" id="A0A645FYB1"/>